<evidence type="ECO:0000256" key="2">
    <source>
        <dbReference type="ARBA" id="ARBA00022723"/>
    </source>
</evidence>
<evidence type="ECO:0000313" key="14">
    <source>
        <dbReference type="EMBL" id="EDV35331.2"/>
    </source>
</evidence>
<evidence type="ECO:0000256" key="6">
    <source>
        <dbReference type="ARBA" id="ARBA00023015"/>
    </source>
</evidence>
<proteinExistence type="predicted"/>
<evidence type="ECO:0000259" key="13">
    <source>
        <dbReference type="PROSITE" id="PS50114"/>
    </source>
</evidence>
<protein>
    <recommendedName>
        <fullName evidence="13">GATA-type domain-containing protein</fullName>
    </recommendedName>
</protein>
<keyword evidence="3" id="KW-0677">Repeat</keyword>
<dbReference type="SUPFAM" id="SSF57716">
    <property type="entry name" value="Glucocorticoid receptor-like (DNA-binding domain)"/>
    <property type="match status" value="2"/>
</dbReference>
<feature type="region of interest" description="Disordered" evidence="12">
    <location>
        <begin position="277"/>
        <end position="309"/>
    </location>
</feature>
<dbReference type="FunCoup" id="B3MXA8">
    <property type="interactions" value="76"/>
</dbReference>
<keyword evidence="10" id="KW-0539">Nucleus</keyword>
<feature type="compositionally biased region" description="Polar residues" evidence="12">
    <location>
        <begin position="404"/>
        <end position="429"/>
    </location>
</feature>
<accession>B3MXA8</accession>
<reference evidence="14 15" key="1">
    <citation type="journal article" date="2007" name="Nature">
        <title>Evolution of genes and genomes on the Drosophila phylogeny.</title>
        <authorList>
            <consortium name="Drosophila 12 Genomes Consortium"/>
            <person name="Clark A.G."/>
            <person name="Eisen M.B."/>
            <person name="Smith D.R."/>
            <person name="Bergman C.M."/>
            <person name="Oliver B."/>
            <person name="Markow T.A."/>
            <person name="Kaufman T.C."/>
            <person name="Kellis M."/>
            <person name="Gelbart W."/>
            <person name="Iyer V.N."/>
            <person name="Pollard D.A."/>
            <person name="Sackton T.B."/>
            <person name="Larracuente A.M."/>
            <person name="Singh N.D."/>
            <person name="Abad J.P."/>
            <person name="Abt D.N."/>
            <person name="Adryan B."/>
            <person name="Aguade M."/>
            <person name="Akashi H."/>
            <person name="Anderson W.W."/>
            <person name="Aquadro C.F."/>
            <person name="Ardell D.H."/>
            <person name="Arguello R."/>
            <person name="Artieri C.G."/>
            <person name="Barbash D.A."/>
            <person name="Barker D."/>
            <person name="Barsanti P."/>
            <person name="Batterham P."/>
            <person name="Batzoglou S."/>
            <person name="Begun D."/>
            <person name="Bhutkar A."/>
            <person name="Blanco E."/>
            <person name="Bosak S.A."/>
            <person name="Bradley R.K."/>
            <person name="Brand A.D."/>
            <person name="Brent M.R."/>
            <person name="Brooks A.N."/>
            <person name="Brown R.H."/>
            <person name="Butlin R.K."/>
            <person name="Caggese C."/>
            <person name="Calvi B.R."/>
            <person name="Bernardo de Carvalho A."/>
            <person name="Caspi A."/>
            <person name="Castrezana S."/>
            <person name="Celniker S.E."/>
            <person name="Chang J.L."/>
            <person name="Chapple C."/>
            <person name="Chatterji S."/>
            <person name="Chinwalla A."/>
            <person name="Civetta A."/>
            <person name="Clifton S.W."/>
            <person name="Comeron J.M."/>
            <person name="Costello J.C."/>
            <person name="Coyne J.A."/>
            <person name="Daub J."/>
            <person name="David R.G."/>
            <person name="Delcher A.L."/>
            <person name="Delehaunty K."/>
            <person name="Do C.B."/>
            <person name="Ebling H."/>
            <person name="Edwards K."/>
            <person name="Eickbush T."/>
            <person name="Evans J.D."/>
            <person name="Filipski A."/>
            <person name="Findeiss S."/>
            <person name="Freyhult E."/>
            <person name="Fulton L."/>
            <person name="Fulton R."/>
            <person name="Garcia A.C."/>
            <person name="Gardiner A."/>
            <person name="Garfield D.A."/>
            <person name="Garvin B.E."/>
            <person name="Gibson G."/>
            <person name="Gilbert D."/>
            <person name="Gnerre S."/>
            <person name="Godfrey J."/>
            <person name="Good R."/>
            <person name="Gotea V."/>
            <person name="Gravely B."/>
            <person name="Greenberg A.J."/>
            <person name="Griffiths-Jones S."/>
            <person name="Gross S."/>
            <person name="Guigo R."/>
            <person name="Gustafson E.A."/>
            <person name="Haerty W."/>
            <person name="Hahn M.W."/>
            <person name="Halligan D.L."/>
            <person name="Halpern A.L."/>
            <person name="Halter G.M."/>
            <person name="Han M.V."/>
            <person name="Heger A."/>
            <person name="Hillier L."/>
            <person name="Hinrichs A.S."/>
            <person name="Holmes I."/>
            <person name="Hoskins R.A."/>
            <person name="Hubisz M.J."/>
            <person name="Hultmark D."/>
            <person name="Huntley M.A."/>
            <person name="Jaffe D.B."/>
            <person name="Jagadeeshan S."/>
            <person name="Jeck W.R."/>
            <person name="Johnson J."/>
            <person name="Jones C.D."/>
            <person name="Jordan W.C."/>
            <person name="Karpen G.H."/>
            <person name="Kataoka E."/>
            <person name="Keightley P.D."/>
            <person name="Kheradpour P."/>
            <person name="Kirkness E.F."/>
            <person name="Koerich L.B."/>
            <person name="Kristiansen K."/>
            <person name="Kudrna D."/>
            <person name="Kulathinal R.J."/>
            <person name="Kumar S."/>
            <person name="Kwok R."/>
            <person name="Lander E."/>
            <person name="Langley C.H."/>
            <person name="Lapoint R."/>
            <person name="Lazzaro B.P."/>
            <person name="Lee S.J."/>
            <person name="Levesque L."/>
            <person name="Li R."/>
            <person name="Lin C.F."/>
            <person name="Lin M.F."/>
            <person name="Lindblad-Toh K."/>
            <person name="Llopart A."/>
            <person name="Long M."/>
            <person name="Low L."/>
            <person name="Lozovsky E."/>
            <person name="Lu J."/>
            <person name="Luo M."/>
            <person name="Machado C.A."/>
            <person name="Makalowski W."/>
            <person name="Marzo M."/>
            <person name="Matsuda M."/>
            <person name="Matzkin L."/>
            <person name="McAllister B."/>
            <person name="McBride C.S."/>
            <person name="McKernan B."/>
            <person name="McKernan K."/>
            <person name="Mendez-Lago M."/>
            <person name="Minx P."/>
            <person name="Mollenhauer M.U."/>
            <person name="Montooth K."/>
            <person name="Mount S.M."/>
            <person name="Mu X."/>
            <person name="Myers E."/>
            <person name="Negre B."/>
            <person name="Newfeld S."/>
            <person name="Nielsen R."/>
            <person name="Noor M.A."/>
            <person name="O'Grady P."/>
            <person name="Pachter L."/>
            <person name="Papaceit M."/>
            <person name="Parisi M.J."/>
            <person name="Parisi M."/>
            <person name="Parts L."/>
            <person name="Pedersen J.S."/>
            <person name="Pesole G."/>
            <person name="Phillippy A.M."/>
            <person name="Ponting C.P."/>
            <person name="Pop M."/>
            <person name="Porcelli D."/>
            <person name="Powell J.R."/>
            <person name="Prohaska S."/>
            <person name="Pruitt K."/>
            <person name="Puig M."/>
            <person name="Quesneville H."/>
            <person name="Ram K.R."/>
            <person name="Rand D."/>
            <person name="Rasmussen M.D."/>
            <person name="Reed L.K."/>
            <person name="Reenan R."/>
            <person name="Reily A."/>
            <person name="Remington K.A."/>
            <person name="Rieger T.T."/>
            <person name="Ritchie M.G."/>
            <person name="Robin C."/>
            <person name="Rogers Y.H."/>
            <person name="Rohde C."/>
            <person name="Rozas J."/>
            <person name="Rubenfield M.J."/>
            <person name="Ruiz A."/>
            <person name="Russo S."/>
            <person name="Salzberg S.L."/>
            <person name="Sanchez-Gracia A."/>
            <person name="Saranga D.J."/>
            <person name="Sato H."/>
            <person name="Schaeffer S.W."/>
            <person name="Schatz M.C."/>
            <person name="Schlenke T."/>
            <person name="Schwartz R."/>
            <person name="Segarra C."/>
            <person name="Singh R.S."/>
            <person name="Sirot L."/>
            <person name="Sirota M."/>
            <person name="Sisneros N.B."/>
            <person name="Smith C.D."/>
            <person name="Smith T.F."/>
            <person name="Spieth J."/>
            <person name="Stage D.E."/>
            <person name="Stark A."/>
            <person name="Stephan W."/>
            <person name="Strausberg R.L."/>
            <person name="Strempel S."/>
            <person name="Sturgill D."/>
            <person name="Sutton G."/>
            <person name="Sutton G.G."/>
            <person name="Tao W."/>
            <person name="Teichmann S."/>
            <person name="Tobari Y.N."/>
            <person name="Tomimura Y."/>
            <person name="Tsolas J.M."/>
            <person name="Valente V.L."/>
            <person name="Venter E."/>
            <person name="Venter J.C."/>
            <person name="Vicario S."/>
            <person name="Vieira F.G."/>
            <person name="Vilella A.J."/>
            <person name="Villasante A."/>
            <person name="Walenz B."/>
            <person name="Wang J."/>
            <person name="Wasserman M."/>
            <person name="Watts T."/>
            <person name="Wilson D."/>
            <person name="Wilson R.K."/>
            <person name="Wing R.A."/>
            <person name="Wolfner M.F."/>
            <person name="Wong A."/>
            <person name="Wong G.K."/>
            <person name="Wu C.I."/>
            <person name="Wu G."/>
            <person name="Yamamoto D."/>
            <person name="Yang H.P."/>
            <person name="Yang S.P."/>
            <person name="Yorke J.A."/>
            <person name="Yoshida K."/>
            <person name="Zdobnov E."/>
            <person name="Zhang P."/>
            <person name="Zhang Y."/>
            <person name="Zimin A.V."/>
            <person name="Baldwin J."/>
            <person name="Abdouelleil A."/>
            <person name="Abdulkadir J."/>
            <person name="Abebe A."/>
            <person name="Abera B."/>
            <person name="Abreu J."/>
            <person name="Acer S.C."/>
            <person name="Aftuck L."/>
            <person name="Alexander A."/>
            <person name="An P."/>
            <person name="Anderson E."/>
            <person name="Anderson S."/>
            <person name="Arachi H."/>
            <person name="Azer M."/>
            <person name="Bachantsang P."/>
            <person name="Barry A."/>
            <person name="Bayul T."/>
            <person name="Berlin A."/>
            <person name="Bessette D."/>
            <person name="Bloom T."/>
            <person name="Blye J."/>
            <person name="Boguslavskiy L."/>
            <person name="Bonnet C."/>
            <person name="Boukhgalter B."/>
            <person name="Bourzgui I."/>
            <person name="Brown A."/>
            <person name="Cahill P."/>
            <person name="Channer S."/>
            <person name="Cheshatsang Y."/>
            <person name="Chuda L."/>
            <person name="Citroen M."/>
            <person name="Collymore A."/>
            <person name="Cooke P."/>
            <person name="Costello M."/>
            <person name="D'Aco K."/>
            <person name="Daza R."/>
            <person name="De Haan G."/>
            <person name="DeGray S."/>
            <person name="DeMaso C."/>
            <person name="Dhargay N."/>
            <person name="Dooley K."/>
            <person name="Dooley E."/>
            <person name="Doricent M."/>
            <person name="Dorje P."/>
            <person name="Dorjee K."/>
            <person name="Dupes A."/>
            <person name="Elong R."/>
            <person name="Falk J."/>
            <person name="Farina A."/>
            <person name="Faro S."/>
            <person name="Ferguson D."/>
            <person name="Fisher S."/>
            <person name="Foley C.D."/>
            <person name="Franke A."/>
            <person name="Friedrich D."/>
            <person name="Gadbois L."/>
            <person name="Gearin G."/>
            <person name="Gearin C.R."/>
            <person name="Giannoukos G."/>
            <person name="Goode T."/>
            <person name="Graham J."/>
            <person name="Grandbois E."/>
            <person name="Grewal S."/>
            <person name="Gyaltsen K."/>
            <person name="Hafez N."/>
            <person name="Hagos B."/>
            <person name="Hall J."/>
            <person name="Henson C."/>
            <person name="Hollinger A."/>
            <person name="Honan T."/>
            <person name="Huard M.D."/>
            <person name="Hughes L."/>
            <person name="Hurhula B."/>
            <person name="Husby M.E."/>
            <person name="Kamat A."/>
            <person name="Kanga B."/>
            <person name="Kashin S."/>
            <person name="Khazanovich D."/>
            <person name="Kisner P."/>
            <person name="Lance K."/>
            <person name="Lara M."/>
            <person name="Lee W."/>
            <person name="Lennon N."/>
            <person name="Letendre F."/>
            <person name="LeVine R."/>
            <person name="Lipovsky A."/>
            <person name="Liu X."/>
            <person name="Liu J."/>
            <person name="Liu S."/>
            <person name="Lokyitsang T."/>
            <person name="Lokyitsang Y."/>
            <person name="Lubonja R."/>
            <person name="Lui A."/>
            <person name="MacDonald P."/>
            <person name="Magnisalis V."/>
            <person name="Maru K."/>
            <person name="Matthews C."/>
            <person name="McCusker W."/>
            <person name="McDonough S."/>
            <person name="Mehta T."/>
            <person name="Meldrim J."/>
            <person name="Meneus L."/>
            <person name="Mihai O."/>
            <person name="Mihalev A."/>
            <person name="Mihova T."/>
            <person name="Mittelman R."/>
            <person name="Mlenga V."/>
            <person name="Montmayeur A."/>
            <person name="Mulrain L."/>
            <person name="Navidi A."/>
            <person name="Naylor J."/>
            <person name="Negash T."/>
            <person name="Nguyen T."/>
            <person name="Nguyen N."/>
            <person name="Nicol R."/>
            <person name="Norbu C."/>
            <person name="Norbu N."/>
            <person name="Novod N."/>
            <person name="O'Neill B."/>
            <person name="Osman S."/>
            <person name="Markiewicz E."/>
            <person name="Oyono O.L."/>
            <person name="Patti C."/>
            <person name="Phunkhang P."/>
            <person name="Pierre F."/>
            <person name="Priest M."/>
            <person name="Raghuraman S."/>
            <person name="Rege F."/>
            <person name="Reyes R."/>
            <person name="Rise C."/>
            <person name="Rogov P."/>
            <person name="Ross K."/>
            <person name="Ryan E."/>
            <person name="Settipalli S."/>
            <person name="Shea T."/>
            <person name="Sherpa N."/>
            <person name="Shi L."/>
            <person name="Shih D."/>
            <person name="Sparrow T."/>
            <person name="Spaulding J."/>
            <person name="Stalker J."/>
            <person name="Stange-Thomann N."/>
            <person name="Stavropoulos S."/>
            <person name="Stone C."/>
            <person name="Strader C."/>
            <person name="Tesfaye S."/>
            <person name="Thomson T."/>
            <person name="Thoulutsang Y."/>
            <person name="Thoulutsang D."/>
            <person name="Topham K."/>
            <person name="Topping I."/>
            <person name="Tsamla T."/>
            <person name="Vassiliev H."/>
            <person name="Vo A."/>
            <person name="Wangchuk T."/>
            <person name="Wangdi T."/>
            <person name="Weiand M."/>
            <person name="Wilkinson J."/>
            <person name="Wilson A."/>
            <person name="Yadav S."/>
            <person name="Young G."/>
            <person name="Yu Q."/>
            <person name="Zembek L."/>
            <person name="Zhong D."/>
            <person name="Zimmer A."/>
            <person name="Zwirko Z."/>
            <person name="Jaffe D.B."/>
            <person name="Alvarez P."/>
            <person name="Brockman W."/>
            <person name="Butler J."/>
            <person name="Chin C."/>
            <person name="Gnerre S."/>
            <person name="Grabherr M."/>
            <person name="Kleber M."/>
            <person name="Mauceli E."/>
            <person name="MacCallum I."/>
        </authorList>
    </citation>
    <scope>NUCLEOTIDE SEQUENCE [LARGE SCALE GENOMIC DNA]</scope>
    <source>
        <strain evidence="15">Tucson 14024-0371.13</strain>
    </source>
</reference>
<feature type="compositionally biased region" description="Low complexity" evidence="12">
    <location>
        <begin position="354"/>
        <end position="403"/>
    </location>
</feature>
<dbReference type="GO" id="GO:0061320">
    <property type="term" value="P:pericardial nephrocyte differentiation"/>
    <property type="evidence" value="ECO:0007669"/>
    <property type="project" value="EnsemblMetazoa"/>
</dbReference>
<feature type="region of interest" description="Disordered" evidence="12">
    <location>
        <begin position="338"/>
        <end position="476"/>
    </location>
</feature>
<dbReference type="GO" id="GO:0060047">
    <property type="term" value="P:heart contraction"/>
    <property type="evidence" value="ECO:0007669"/>
    <property type="project" value="EnsemblMetazoa"/>
</dbReference>
<dbReference type="STRING" id="7217.B3MXA8"/>
<feature type="compositionally biased region" description="Basic and acidic residues" evidence="12">
    <location>
        <begin position="19"/>
        <end position="29"/>
    </location>
</feature>
<dbReference type="OrthoDB" id="2162994at2759"/>
<keyword evidence="7" id="KW-0238">DNA-binding</keyword>
<keyword evidence="8" id="KW-0010">Activator</keyword>
<comment type="subcellular location">
    <subcellularLocation>
        <location evidence="1">Nucleus</location>
    </subcellularLocation>
</comment>
<evidence type="ECO:0000256" key="8">
    <source>
        <dbReference type="ARBA" id="ARBA00023159"/>
    </source>
</evidence>
<dbReference type="HOGENOM" id="CLU_024145_0_0_1"/>
<dbReference type="FunFam" id="3.30.50.10:FF:000001">
    <property type="entry name" value="GATA transcription factor (GATAd)"/>
    <property type="match status" value="1"/>
</dbReference>
<feature type="compositionally biased region" description="Low complexity" evidence="12">
    <location>
        <begin position="33"/>
        <end position="44"/>
    </location>
</feature>
<dbReference type="PROSITE" id="PS00344">
    <property type="entry name" value="GATA_ZN_FINGER_1"/>
    <property type="match status" value="2"/>
</dbReference>
<keyword evidence="9" id="KW-0804">Transcription</keyword>
<dbReference type="GO" id="GO:0006963">
    <property type="term" value="P:positive regulation of antibacterial peptide biosynthetic process"/>
    <property type="evidence" value="ECO:0007669"/>
    <property type="project" value="EnsemblMetazoa"/>
</dbReference>
<gene>
    <name evidence="14" type="primary">Dana\GF11891</name>
    <name evidence="14" type="synonym">dana_GLEANR_1191</name>
    <name evidence="14" type="ORF">GF11891</name>
</gene>
<feature type="domain" description="GATA-type" evidence="13">
    <location>
        <begin position="175"/>
        <end position="232"/>
    </location>
</feature>
<dbReference type="SMR" id="B3MXA8"/>
<dbReference type="eggNOG" id="KOG1601">
    <property type="taxonomic scope" value="Eukaryota"/>
</dbReference>
<organism evidence="14 15">
    <name type="scientific">Drosophila ananassae</name>
    <name type="common">Fruit fly</name>
    <dbReference type="NCBI Taxonomy" id="7217"/>
    <lineage>
        <taxon>Eukaryota</taxon>
        <taxon>Metazoa</taxon>
        <taxon>Ecdysozoa</taxon>
        <taxon>Arthropoda</taxon>
        <taxon>Hexapoda</taxon>
        <taxon>Insecta</taxon>
        <taxon>Pterygota</taxon>
        <taxon>Neoptera</taxon>
        <taxon>Endopterygota</taxon>
        <taxon>Diptera</taxon>
        <taxon>Brachycera</taxon>
        <taxon>Muscomorpha</taxon>
        <taxon>Ephydroidea</taxon>
        <taxon>Drosophilidae</taxon>
        <taxon>Drosophila</taxon>
        <taxon>Sophophora</taxon>
    </lineage>
</organism>
<keyword evidence="6" id="KW-0805">Transcription regulation</keyword>
<evidence type="ECO:0000256" key="11">
    <source>
        <dbReference type="PROSITE-ProRule" id="PRU00094"/>
    </source>
</evidence>
<feature type="compositionally biased region" description="Polar residues" evidence="12">
    <location>
        <begin position="447"/>
        <end position="458"/>
    </location>
</feature>
<feature type="compositionally biased region" description="Polar residues" evidence="12">
    <location>
        <begin position="343"/>
        <end position="353"/>
    </location>
</feature>
<evidence type="ECO:0000256" key="1">
    <source>
        <dbReference type="ARBA" id="ARBA00004123"/>
    </source>
</evidence>
<dbReference type="Proteomes" id="UP000007801">
    <property type="component" value="Unassembled WGS sequence"/>
</dbReference>
<dbReference type="PROSITE" id="PS50114">
    <property type="entry name" value="GATA_ZN_FINGER_2"/>
    <property type="match status" value="2"/>
</dbReference>
<dbReference type="GO" id="GO:0000981">
    <property type="term" value="F:DNA-binding transcription factor activity, RNA polymerase II-specific"/>
    <property type="evidence" value="ECO:0007669"/>
    <property type="project" value="EnsemblMetazoa"/>
</dbReference>
<dbReference type="GO" id="GO:0045944">
    <property type="term" value="P:positive regulation of transcription by RNA polymerase II"/>
    <property type="evidence" value="ECO:0007669"/>
    <property type="project" value="EnsemblMetazoa"/>
</dbReference>
<dbReference type="InterPro" id="IPR013088">
    <property type="entry name" value="Znf_NHR/GATA"/>
</dbReference>
<keyword evidence="15" id="KW-1185">Reference proteome</keyword>
<dbReference type="GO" id="GO:0048542">
    <property type="term" value="P:lymph gland development"/>
    <property type="evidence" value="ECO:0007669"/>
    <property type="project" value="EnsemblMetazoa"/>
</dbReference>
<evidence type="ECO:0000256" key="9">
    <source>
        <dbReference type="ARBA" id="ARBA00023163"/>
    </source>
</evidence>
<feature type="compositionally biased region" description="Basic residues" evidence="12">
    <location>
        <begin position="460"/>
        <end position="476"/>
    </location>
</feature>
<keyword evidence="5" id="KW-0862">Zinc</keyword>
<keyword evidence="2" id="KW-0479">Metal-binding</keyword>
<dbReference type="GO" id="GO:0042440">
    <property type="term" value="P:pigment metabolic process"/>
    <property type="evidence" value="ECO:0007669"/>
    <property type="project" value="EnsemblMetazoa"/>
</dbReference>
<dbReference type="GO" id="GO:0061629">
    <property type="term" value="F:RNA polymerase II-specific DNA-binding transcription factor binding"/>
    <property type="evidence" value="ECO:0007669"/>
    <property type="project" value="EnsemblMetazoa"/>
</dbReference>
<sequence length="554" mass="58346">MVYGIHIRKSTSDQLSTRDYPHFSGDHHNGPLSEASSASAPASGHASASSSASAAVAAKMYHSSAVAAYTDLAAGSAASAGVGVGVSGYHHQQAVNAPVYVPSNRQYNHVAAHFGSAAAAQNAWPTDSFSSAHAQLPAQFYTQNAAVMMSSWRNPYDPTGFQRSSPYESAMDFQFGEGRECVNCGAISTPLWRRDGTGHYLCNACGLYHKMNGMNRPLIKPSKRLVSATATRRLGLRCTNCGTHTTTLWRRNNDGEPVCNACGLYYKLHGVNRPLAMRKDGIQTRKRKPKKSGSGTAAGSGAGTGTSSSAALEAIKECKEEHDLKPSLSLERHSLGKLHGDLKSSSTGSSNLMGQHHAPQQQQQQPQSQQQQQQQQSGHQQCFPHYGQAATQQQTQHQQHGHGMTTSSGQAQLSARQLHGSTGSQLYTPGSSSGGGSASAYTSHSAETPTLSNGTPSPHYQHHHHHLGGSHGHHVTTAAHHHLHAAAAAAAYGVKTEASATNYDYVNNCYFGGSFGALGGAASTAAMAGGAASELAGYHHQHNVIQAAKLMATS</sequence>
<name>B3MXA8_DROAN</name>
<evidence type="ECO:0000256" key="10">
    <source>
        <dbReference type="ARBA" id="ARBA00023242"/>
    </source>
</evidence>
<dbReference type="GO" id="GO:0022416">
    <property type="term" value="P:chaeta development"/>
    <property type="evidence" value="ECO:0007669"/>
    <property type="project" value="EnsemblMetazoa"/>
</dbReference>
<dbReference type="InParanoid" id="B3MXA8"/>
<dbReference type="GO" id="GO:0008270">
    <property type="term" value="F:zinc ion binding"/>
    <property type="evidence" value="ECO:0007669"/>
    <property type="project" value="UniProtKB-KW"/>
</dbReference>
<dbReference type="GO" id="GO:0000122">
    <property type="term" value="P:negative regulation of transcription by RNA polymerase II"/>
    <property type="evidence" value="ECO:0007669"/>
    <property type="project" value="EnsemblMetazoa"/>
</dbReference>
<evidence type="ECO:0000256" key="4">
    <source>
        <dbReference type="ARBA" id="ARBA00022771"/>
    </source>
</evidence>
<dbReference type="EMBL" id="CH902629">
    <property type="protein sequence ID" value="EDV35331.2"/>
    <property type="molecule type" value="Genomic_DNA"/>
</dbReference>
<dbReference type="PANTHER" id="PTHR10071">
    <property type="entry name" value="TRANSCRIPTION FACTOR GATA FAMILY MEMBER"/>
    <property type="match status" value="1"/>
</dbReference>
<dbReference type="InterPro" id="IPR000679">
    <property type="entry name" value="Znf_GATA"/>
</dbReference>
<feature type="region of interest" description="Disordered" evidence="12">
    <location>
        <begin position="9"/>
        <end position="44"/>
    </location>
</feature>
<keyword evidence="4 11" id="KW-0863">Zinc-finger</keyword>
<evidence type="ECO:0000313" key="15">
    <source>
        <dbReference type="Proteomes" id="UP000007801"/>
    </source>
</evidence>
<dbReference type="PRINTS" id="PR00619">
    <property type="entry name" value="GATAZNFINGER"/>
</dbReference>
<dbReference type="GO" id="GO:0007350">
    <property type="term" value="P:blastoderm segmentation"/>
    <property type="evidence" value="ECO:0007669"/>
    <property type="project" value="EnsemblMetazoa"/>
</dbReference>
<evidence type="ECO:0000256" key="12">
    <source>
        <dbReference type="SAM" id="MobiDB-lite"/>
    </source>
</evidence>
<dbReference type="AlphaFoldDB" id="B3MXA8"/>
<dbReference type="InterPro" id="IPR039355">
    <property type="entry name" value="Transcription_factor_GATA"/>
</dbReference>
<dbReference type="GO" id="GO:0046529">
    <property type="term" value="P:imaginal disc fusion, thorax closure"/>
    <property type="evidence" value="ECO:0007669"/>
    <property type="project" value="EnsemblMetazoa"/>
</dbReference>
<dbReference type="CDD" id="cd00202">
    <property type="entry name" value="ZnF_GATA"/>
    <property type="match status" value="2"/>
</dbReference>
<dbReference type="GO" id="GO:0007510">
    <property type="term" value="P:cardioblast cell fate determination"/>
    <property type="evidence" value="ECO:0007669"/>
    <property type="project" value="EnsemblMetazoa"/>
</dbReference>
<dbReference type="GO" id="GO:0046982">
    <property type="term" value="F:protein heterodimerization activity"/>
    <property type="evidence" value="ECO:0007669"/>
    <property type="project" value="EnsemblMetazoa"/>
</dbReference>
<evidence type="ECO:0000256" key="7">
    <source>
        <dbReference type="ARBA" id="ARBA00023125"/>
    </source>
</evidence>
<evidence type="ECO:0000256" key="5">
    <source>
        <dbReference type="ARBA" id="ARBA00022833"/>
    </source>
</evidence>
<dbReference type="Pfam" id="PF00320">
    <property type="entry name" value="GATA"/>
    <property type="match status" value="2"/>
</dbReference>
<dbReference type="PANTHER" id="PTHR10071:SF337">
    <property type="entry name" value="GATA-BINDING FACTOR A"/>
    <property type="match status" value="1"/>
</dbReference>
<evidence type="ECO:0000256" key="3">
    <source>
        <dbReference type="ARBA" id="ARBA00022737"/>
    </source>
</evidence>
<dbReference type="GO" id="GO:0005634">
    <property type="term" value="C:nucleus"/>
    <property type="evidence" value="ECO:0007669"/>
    <property type="project" value="UniProtKB-SubCell"/>
</dbReference>
<dbReference type="FunFam" id="3.30.50.10:FF:000032">
    <property type="entry name" value="Transcription factor GATA-3"/>
    <property type="match status" value="1"/>
</dbReference>
<dbReference type="GO" id="GO:0000978">
    <property type="term" value="F:RNA polymerase II cis-regulatory region sequence-specific DNA binding"/>
    <property type="evidence" value="ECO:0007669"/>
    <property type="project" value="TreeGrafter"/>
</dbReference>
<feature type="domain" description="GATA-type" evidence="13">
    <location>
        <begin position="232"/>
        <end position="285"/>
    </location>
</feature>
<dbReference type="GO" id="GO:0035050">
    <property type="term" value="P:embryonic heart tube development"/>
    <property type="evidence" value="ECO:0007669"/>
    <property type="project" value="EnsemblMetazoa"/>
</dbReference>
<dbReference type="SMART" id="SM00401">
    <property type="entry name" value="ZnF_GATA"/>
    <property type="match status" value="2"/>
</dbReference>
<dbReference type="Gene3D" id="3.30.50.10">
    <property type="entry name" value="Erythroid Transcription Factor GATA-1, subunit A"/>
    <property type="match status" value="2"/>
</dbReference>